<comment type="caution">
    <text evidence="2">The sequence shown here is derived from an EMBL/GenBank/DDBJ whole genome shotgun (WGS) entry which is preliminary data.</text>
</comment>
<dbReference type="EMBL" id="JAIVFQ010000004">
    <property type="protein sequence ID" value="MCC5598653.1"/>
    <property type="molecule type" value="Genomic_DNA"/>
</dbReference>
<gene>
    <name evidence="2" type="ORF">LC586_05335</name>
</gene>
<protein>
    <recommendedName>
        <fullName evidence="4">CopG family transcriptional regulator</fullName>
    </recommendedName>
</protein>
<sequence length="68" mass="7810">MKNKALNLRISERRLNKLRLYSAQNDKTMTHVIEDFIDSLEVKNGDSDPRRLANASLSSTPRRVKPTV</sequence>
<name>A0ABS8I3A5_9NOSO</name>
<keyword evidence="3" id="KW-1185">Reference proteome</keyword>
<organism evidence="2 3">
    <name type="scientific">Nostoc favosum CHAB5714</name>
    <dbReference type="NCBI Taxonomy" id="2780399"/>
    <lineage>
        <taxon>Bacteria</taxon>
        <taxon>Bacillati</taxon>
        <taxon>Cyanobacteriota</taxon>
        <taxon>Cyanophyceae</taxon>
        <taxon>Nostocales</taxon>
        <taxon>Nostocaceae</taxon>
        <taxon>Nostoc</taxon>
        <taxon>Nostoc favosum</taxon>
    </lineage>
</organism>
<dbReference type="SUPFAM" id="SSF47598">
    <property type="entry name" value="Ribbon-helix-helix"/>
    <property type="match status" value="1"/>
</dbReference>
<dbReference type="Proteomes" id="UP001199525">
    <property type="component" value="Unassembled WGS sequence"/>
</dbReference>
<feature type="region of interest" description="Disordered" evidence="1">
    <location>
        <begin position="47"/>
        <end position="68"/>
    </location>
</feature>
<evidence type="ECO:0000313" key="3">
    <source>
        <dbReference type="Proteomes" id="UP001199525"/>
    </source>
</evidence>
<evidence type="ECO:0008006" key="4">
    <source>
        <dbReference type="Google" id="ProtNLM"/>
    </source>
</evidence>
<dbReference type="InterPro" id="IPR010985">
    <property type="entry name" value="Ribbon_hlx_hlx"/>
</dbReference>
<proteinExistence type="predicted"/>
<evidence type="ECO:0000256" key="1">
    <source>
        <dbReference type="SAM" id="MobiDB-lite"/>
    </source>
</evidence>
<accession>A0ABS8I3A5</accession>
<evidence type="ECO:0000313" key="2">
    <source>
        <dbReference type="EMBL" id="MCC5598653.1"/>
    </source>
</evidence>
<reference evidence="2 3" key="1">
    <citation type="journal article" date="2021" name="Microorganisms">
        <title>Genome Evolution of Filamentous Cyanobacterium Nostoc Species: From Facultative Symbiosis to Free Living.</title>
        <authorList>
            <person name="Huo D."/>
            <person name="Li H."/>
            <person name="Cai F."/>
            <person name="Guo X."/>
            <person name="Qiao Z."/>
            <person name="Wang W."/>
            <person name="Yu G."/>
            <person name="Li R."/>
        </authorList>
    </citation>
    <scope>NUCLEOTIDE SEQUENCE [LARGE SCALE GENOMIC DNA]</scope>
    <source>
        <strain evidence="2 3">CHAB 5714</strain>
    </source>
</reference>